<reference evidence="2 3" key="1">
    <citation type="submission" date="2024-04" db="EMBL/GenBank/DDBJ databases">
        <title>Phyllosticta paracitricarpa is synonymous to the EU quarantine fungus P. citricarpa based on phylogenomic analyses.</title>
        <authorList>
            <consortium name="Lawrence Berkeley National Laboratory"/>
            <person name="Van Ingen-Buijs V.A."/>
            <person name="Van Westerhoven A.C."/>
            <person name="Haridas S."/>
            <person name="Skiadas P."/>
            <person name="Martin F."/>
            <person name="Groenewald J.Z."/>
            <person name="Crous P.W."/>
            <person name="Seidl M.F."/>
        </authorList>
    </citation>
    <scope>NUCLEOTIDE SEQUENCE [LARGE SCALE GENOMIC DNA]</scope>
    <source>
        <strain evidence="2 3">CBS 123374</strain>
    </source>
</reference>
<accession>A0ABR1YP81</accession>
<feature type="compositionally biased region" description="Basic and acidic residues" evidence="1">
    <location>
        <begin position="1"/>
        <end position="10"/>
    </location>
</feature>
<evidence type="ECO:0000256" key="1">
    <source>
        <dbReference type="SAM" id="MobiDB-lite"/>
    </source>
</evidence>
<proteinExistence type="predicted"/>
<gene>
    <name evidence="2" type="ORF">HDK90DRAFT_488413</name>
</gene>
<evidence type="ECO:0000313" key="3">
    <source>
        <dbReference type="Proteomes" id="UP001492380"/>
    </source>
</evidence>
<evidence type="ECO:0000313" key="2">
    <source>
        <dbReference type="EMBL" id="KAK8234039.1"/>
    </source>
</evidence>
<name>A0ABR1YP81_9PEZI</name>
<sequence length="288" mass="30446">MSDTEMKDVAKAVTPEPSSTKDKTPAPAAEGAGEEVPLPTFKQNEIELGFILFRCVKDNEIDVEKFMKLGGYSKSSVSTIITRLKKKIRDIEEAGGPSYKGFDTGAKGAKTPRKPRAINTATTPKTPGGGKGKRKVADSDDEATPATPATKKPRASAKKVQKEAEDGEAGDDDVPETPVTPAAKKKGGRGKKAITPKPDGEEGEGEEPETPKTAKKPRAPRKKVDSAATPKRGRKKATAEPEEEAGEASADKTDSNVTDDKSVDGGKGDEDPEELKTGDFNVDSAVEL</sequence>
<dbReference type="EMBL" id="JBBWRZ010000006">
    <property type="protein sequence ID" value="KAK8234039.1"/>
    <property type="molecule type" value="Genomic_DNA"/>
</dbReference>
<protein>
    <submittedName>
        <fullName evidence="2">Uncharacterized protein</fullName>
    </submittedName>
</protein>
<feature type="compositionally biased region" description="Acidic residues" evidence="1">
    <location>
        <begin position="165"/>
        <end position="175"/>
    </location>
</feature>
<feature type="compositionally biased region" description="Low complexity" evidence="1">
    <location>
        <begin position="25"/>
        <end position="35"/>
    </location>
</feature>
<dbReference type="Proteomes" id="UP001492380">
    <property type="component" value="Unassembled WGS sequence"/>
</dbReference>
<feature type="region of interest" description="Disordered" evidence="1">
    <location>
        <begin position="1"/>
        <end position="38"/>
    </location>
</feature>
<feature type="region of interest" description="Disordered" evidence="1">
    <location>
        <begin position="94"/>
        <end position="288"/>
    </location>
</feature>
<organism evidence="2 3">
    <name type="scientific">Phyllosticta capitalensis</name>
    <dbReference type="NCBI Taxonomy" id="121624"/>
    <lineage>
        <taxon>Eukaryota</taxon>
        <taxon>Fungi</taxon>
        <taxon>Dikarya</taxon>
        <taxon>Ascomycota</taxon>
        <taxon>Pezizomycotina</taxon>
        <taxon>Dothideomycetes</taxon>
        <taxon>Dothideomycetes incertae sedis</taxon>
        <taxon>Botryosphaeriales</taxon>
        <taxon>Phyllostictaceae</taxon>
        <taxon>Phyllosticta</taxon>
    </lineage>
</organism>
<keyword evidence="3" id="KW-1185">Reference proteome</keyword>
<comment type="caution">
    <text evidence="2">The sequence shown here is derived from an EMBL/GenBank/DDBJ whole genome shotgun (WGS) entry which is preliminary data.</text>
</comment>
<feature type="compositionally biased region" description="Basic residues" evidence="1">
    <location>
        <begin position="183"/>
        <end position="194"/>
    </location>
</feature>
<feature type="compositionally biased region" description="Basic and acidic residues" evidence="1">
    <location>
        <begin position="249"/>
        <end position="277"/>
    </location>
</feature>